<dbReference type="eggNOG" id="COG2025">
    <property type="taxonomic scope" value="Bacteria"/>
</dbReference>
<evidence type="ECO:0000313" key="5">
    <source>
        <dbReference type="Proteomes" id="UP000007468"/>
    </source>
</evidence>
<dbReference type="CDD" id="cd01715">
    <property type="entry name" value="ETF_alpha"/>
    <property type="match status" value="1"/>
</dbReference>
<dbReference type="OrthoDB" id="9770286at2"/>
<proteinExistence type="inferred from homology"/>
<dbReference type="SMART" id="SM00893">
    <property type="entry name" value="ETF"/>
    <property type="match status" value="1"/>
</dbReference>
<dbReference type="STRING" id="546269.HMPREF0389_01596"/>
<feature type="binding site" evidence="2">
    <location>
        <position position="298"/>
    </location>
    <ligand>
        <name>FAD</name>
        <dbReference type="ChEBI" id="CHEBI:57692"/>
    </ligand>
</feature>
<dbReference type="EMBL" id="CP002390">
    <property type="protein sequence ID" value="EFE27677.1"/>
    <property type="molecule type" value="Genomic_DNA"/>
</dbReference>
<dbReference type="InterPro" id="IPR014729">
    <property type="entry name" value="Rossmann-like_a/b/a_fold"/>
</dbReference>
<dbReference type="AlphaFoldDB" id="D6GU06"/>
<dbReference type="GO" id="GO:0033539">
    <property type="term" value="P:fatty acid beta-oxidation using acyl-CoA dehydrogenase"/>
    <property type="evidence" value="ECO:0007669"/>
    <property type="project" value="TreeGrafter"/>
</dbReference>
<evidence type="ECO:0000313" key="4">
    <source>
        <dbReference type="EMBL" id="EFE27677.1"/>
    </source>
</evidence>
<dbReference type="PIRSF" id="PIRSF000089">
    <property type="entry name" value="Electra_flavoP_a"/>
    <property type="match status" value="1"/>
</dbReference>
<dbReference type="SUPFAM" id="SSF52467">
    <property type="entry name" value="DHS-like NAD/FAD-binding domain"/>
    <property type="match status" value="1"/>
</dbReference>
<dbReference type="Proteomes" id="UP000007468">
    <property type="component" value="Chromosome"/>
</dbReference>
<dbReference type="GO" id="GO:0009055">
    <property type="term" value="F:electron transfer activity"/>
    <property type="evidence" value="ECO:0007669"/>
    <property type="project" value="InterPro"/>
</dbReference>
<evidence type="ECO:0000256" key="1">
    <source>
        <dbReference type="ARBA" id="ARBA00005817"/>
    </source>
</evidence>
<dbReference type="InterPro" id="IPR014731">
    <property type="entry name" value="ETF_asu_C"/>
</dbReference>
<dbReference type="RefSeq" id="WP_014262349.1">
    <property type="nucleotide sequence ID" value="NC_016630.1"/>
</dbReference>
<keyword evidence="5" id="KW-1185">Reference proteome</keyword>
<evidence type="ECO:0000256" key="2">
    <source>
        <dbReference type="PIRSR" id="PIRSR000089-1"/>
    </source>
</evidence>
<evidence type="ECO:0000259" key="3">
    <source>
        <dbReference type="SMART" id="SM00893"/>
    </source>
</evidence>
<keyword evidence="2" id="KW-0285">Flavoprotein</keyword>
<reference evidence="5" key="1">
    <citation type="submission" date="2010-12" db="EMBL/GenBank/DDBJ databases">
        <title>The genome sequence of Filifactor alocis strain ATCC 35896.</title>
        <authorList>
            <consortium name="The Broad Institute Genome Sequencing Platform"/>
            <person name="Ward D."/>
            <person name="Earl A."/>
            <person name="Feldgarden M."/>
            <person name="Young S.K."/>
            <person name="Gargeya S."/>
            <person name="Zeng Q."/>
            <person name="Alvarado L."/>
            <person name="Berlin A."/>
            <person name="Bochicchio J."/>
            <person name="Chapman S.B."/>
            <person name="Chen Z."/>
            <person name="Freedman E."/>
            <person name="Gellesch M."/>
            <person name="Goldberg J."/>
            <person name="Griggs A."/>
            <person name="Gujja S."/>
            <person name="Heilman E."/>
            <person name="Heiman D."/>
            <person name="Howarth C."/>
            <person name="Mehta T."/>
            <person name="Neiman D."/>
            <person name="Pearson M."/>
            <person name="Roberts A."/>
            <person name="Saif S."/>
            <person name="Shea T."/>
            <person name="Shenoy N."/>
            <person name="Sisk P."/>
            <person name="Stolte C."/>
            <person name="Sykes S."/>
            <person name="White J."/>
            <person name="Yandava C."/>
            <person name="Izard J."/>
            <person name="Blanton J.M."/>
            <person name="Baranova O.V."/>
            <person name="Tanner A.C."/>
            <person name="Dewhirst F.E."/>
            <person name="Haas B."/>
            <person name="Nusbaum C."/>
            <person name="Birren B."/>
        </authorList>
    </citation>
    <scope>NUCLEOTIDE SEQUENCE [LARGE SCALE GENOMIC DNA]</scope>
    <source>
        <strain evidence="5">ATCC 35896 / D40 B5</strain>
    </source>
</reference>
<dbReference type="InterPro" id="IPR001308">
    <property type="entry name" value="ETF_a/FixB"/>
</dbReference>
<dbReference type="Gene3D" id="3.40.50.620">
    <property type="entry name" value="HUPs"/>
    <property type="match status" value="1"/>
</dbReference>
<comment type="cofactor">
    <cofactor evidence="2">
        <name>FAD</name>
        <dbReference type="ChEBI" id="CHEBI:57692"/>
    </cofactor>
    <text evidence="2">Binds 1 FAD per dimer.</text>
</comment>
<dbReference type="KEGG" id="faa:HMPREF0389_01596"/>
<feature type="domain" description="Electron transfer flavoprotein alpha/beta-subunit N-terminal" evidence="3">
    <location>
        <begin position="6"/>
        <end position="194"/>
    </location>
</feature>
<name>D6GU06_FILAD</name>
<dbReference type="PANTHER" id="PTHR43153:SF1">
    <property type="entry name" value="ELECTRON TRANSFER FLAVOPROTEIN SUBUNIT ALPHA, MITOCHONDRIAL"/>
    <property type="match status" value="1"/>
</dbReference>
<dbReference type="PATRIC" id="fig|546269.5.peg.737"/>
<gene>
    <name evidence="4" type="primary">etfA</name>
    <name evidence="4" type="ordered locus">HMPREF0389_01596</name>
</gene>
<dbReference type="Gene3D" id="3.40.50.1220">
    <property type="entry name" value="TPP-binding domain"/>
    <property type="match status" value="1"/>
</dbReference>
<protein>
    <submittedName>
        <fullName evidence="4">Electron transfer flavoprotein FAD-binding domain protein</fullName>
    </submittedName>
</protein>
<feature type="binding site" evidence="2">
    <location>
        <begin position="277"/>
        <end position="284"/>
    </location>
    <ligand>
        <name>FAD</name>
        <dbReference type="ChEBI" id="CHEBI:57692"/>
    </ligand>
</feature>
<comment type="similarity">
    <text evidence="1">Belongs to the ETF alpha-subunit/FixB family.</text>
</comment>
<dbReference type="InterPro" id="IPR014730">
    <property type="entry name" value="ETF_a/b_N"/>
</dbReference>
<feature type="binding site" evidence="2">
    <location>
        <begin position="260"/>
        <end position="264"/>
    </location>
    <ligand>
        <name>FAD</name>
        <dbReference type="ChEBI" id="CHEBI:57692"/>
    </ligand>
</feature>
<dbReference type="GO" id="GO:0050660">
    <property type="term" value="F:flavin adenine dinucleotide binding"/>
    <property type="evidence" value="ECO:0007669"/>
    <property type="project" value="InterPro"/>
</dbReference>
<dbReference type="PANTHER" id="PTHR43153">
    <property type="entry name" value="ELECTRON TRANSFER FLAVOPROTEIN ALPHA"/>
    <property type="match status" value="1"/>
</dbReference>
<sequence length="332" mass="36454">MEYKNIWVIIEKSDNKPVQVCLEILGKGRELADQKGEKLVAVLIGENNEESAKMLIEYGADEVINVESPLYKHYTTDGFTTVLDQLIDKYKPFAILIGATNNGKDLGGRISARRKLGLVAHCTDIYWNEEKTDLMWVRPTFDGKLYSTILTATLPQIGSLGSNVFRGNKPDASRQGVITNETIELSPEDIRTKVLEFIKNETESGKEVSLKDAKIVVSCGLGIQEEKNIQIVKDFAKLVGGALGCTKPLVDKGWLPKENQVGTTGTKVAPKIYFAFGISGALPHIGGMKKSDLIIAVNNDPNAPIFKTAHYGIVGDLFKAIPALTEELKDIF</sequence>
<dbReference type="Pfam" id="PF01012">
    <property type="entry name" value="ETF"/>
    <property type="match status" value="1"/>
</dbReference>
<organism evidence="4 5">
    <name type="scientific">Filifactor alocis (strain ATCC 35896 / CCUG 47790 / D40 B5)</name>
    <name type="common">Fusobacterium alocis</name>
    <dbReference type="NCBI Taxonomy" id="546269"/>
    <lineage>
        <taxon>Bacteria</taxon>
        <taxon>Bacillati</taxon>
        <taxon>Bacillota</taxon>
        <taxon>Clostridia</taxon>
        <taxon>Peptostreptococcales</taxon>
        <taxon>Filifactoraceae</taxon>
        <taxon>Filifactor</taxon>
    </lineage>
</organism>
<dbReference type="InterPro" id="IPR033947">
    <property type="entry name" value="ETF_alpha_N"/>
</dbReference>
<dbReference type="SUPFAM" id="SSF52402">
    <property type="entry name" value="Adenine nucleotide alpha hydrolases-like"/>
    <property type="match status" value="1"/>
</dbReference>
<dbReference type="Pfam" id="PF00766">
    <property type="entry name" value="ETF_alpha"/>
    <property type="match status" value="1"/>
</dbReference>
<dbReference type="InterPro" id="IPR029035">
    <property type="entry name" value="DHS-like_NAD/FAD-binding_dom"/>
</dbReference>
<accession>D6GU06</accession>
<keyword evidence="2" id="KW-0274">FAD</keyword>